<dbReference type="SUPFAM" id="SSF51430">
    <property type="entry name" value="NAD(P)-linked oxidoreductase"/>
    <property type="match status" value="1"/>
</dbReference>
<comment type="caution">
    <text evidence="2">The sequence shown here is derived from an EMBL/GenBank/DDBJ whole genome shotgun (WGS) entry which is preliminary data.</text>
</comment>
<evidence type="ECO:0000313" key="3">
    <source>
        <dbReference type="Proteomes" id="UP000197468"/>
    </source>
</evidence>
<dbReference type="PANTHER" id="PTHR43364">
    <property type="entry name" value="NADH-SPECIFIC METHYLGLYOXAL REDUCTASE-RELATED"/>
    <property type="match status" value="1"/>
</dbReference>
<proteinExistence type="predicted"/>
<dbReference type="AlphaFoldDB" id="A0A246JD81"/>
<feature type="domain" description="NADP-dependent oxidoreductase" evidence="1">
    <location>
        <begin position="17"/>
        <end position="313"/>
    </location>
</feature>
<dbReference type="OrthoDB" id="9768793at2"/>
<dbReference type="PANTHER" id="PTHR43364:SF1">
    <property type="entry name" value="OXIDOREDUCTASE YDHF"/>
    <property type="match status" value="1"/>
</dbReference>
<dbReference type="Pfam" id="PF00248">
    <property type="entry name" value="Aldo_ket_red"/>
    <property type="match status" value="1"/>
</dbReference>
<dbReference type="GO" id="GO:0005829">
    <property type="term" value="C:cytosol"/>
    <property type="evidence" value="ECO:0007669"/>
    <property type="project" value="TreeGrafter"/>
</dbReference>
<name>A0A246JD81_9BURK</name>
<dbReference type="InterPro" id="IPR036812">
    <property type="entry name" value="NAD(P)_OxRdtase_dom_sf"/>
</dbReference>
<gene>
    <name evidence="2" type="ORF">CDN99_13345</name>
</gene>
<accession>A0A246JD81</accession>
<dbReference type="InterPro" id="IPR023210">
    <property type="entry name" value="NADP_OxRdtase_dom"/>
</dbReference>
<dbReference type="InterPro" id="IPR050523">
    <property type="entry name" value="AKR_Detox_Biosynth"/>
</dbReference>
<evidence type="ECO:0000259" key="1">
    <source>
        <dbReference type="Pfam" id="PF00248"/>
    </source>
</evidence>
<dbReference type="RefSeq" id="WP_088385366.1">
    <property type="nucleotide sequence ID" value="NZ_NIOF01000005.1"/>
</dbReference>
<dbReference type="Proteomes" id="UP000197468">
    <property type="component" value="Unassembled WGS sequence"/>
</dbReference>
<keyword evidence="3" id="KW-1185">Reference proteome</keyword>
<dbReference type="CDD" id="cd19092">
    <property type="entry name" value="AKR_BsYcsN_EcYdhF-like"/>
    <property type="match status" value="1"/>
</dbReference>
<protein>
    <submittedName>
        <fullName evidence="2">Aldo/keto reductase</fullName>
    </submittedName>
</protein>
<sequence>MSLAALPLQQHVPTASPLAYGCMGLGGRWDHAPWTDSDVDHAQAAVEAALDIGITLFDHADIYTFGKAESVFGALFRRQPSLRERIVLQSKCGIRFATDSHPKCYDLSGGYIVEAVEASLRRLGTERLDILLLHRPDPLMAPDEIAEAFQRLRTQGKVGHLGVSNMNAGQMAWLGRALDQPLVANQLELGLGHLEPIDAGTCFNDPQAATRPGALAWAGTMEHCQQHGIQIQAWSSLARGRFSGDTAQTSADEPARALVHQLARHHGVSAEGIVLAWLMKHPARIQPVIGTSNPDRIRACGDAMRVTLNRGEWYSLYETARGVPLP</sequence>
<reference evidence="2 3" key="1">
    <citation type="journal article" date="2008" name="Int. J. Syst. Evol. Microbiol.">
        <title>Description of Roseateles aquatilis sp. nov. and Roseateles terrae sp. nov., in the class Betaproteobacteria, and emended description of the genus Roseateles.</title>
        <authorList>
            <person name="Gomila M."/>
            <person name="Bowien B."/>
            <person name="Falsen E."/>
            <person name="Moore E.R."/>
            <person name="Lalucat J."/>
        </authorList>
    </citation>
    <scope>NUCLEOTIDE SEQUENCE [LARGE SCALE GENOMIC DNA]</scope>
    <source>
        <strain evidence="2 3">CCUG 48205</strain>
    </source>
</reference>
<dbReference type="Gene3D" id="3.20.20.100">
    <property type="entry name" value="NADP-dependent oxidoreductase domain"/>
    <property type="match status" value="1"/>
</dbReference>
<evidence type="ECO:0000313" key="2">
    <source>
        <dbReference type="EMBL" id="OWQ90531.1"/>
    </source>
</evidence>
<organism evidence="2 3">
    <name type="scientific">Roseateles aquatilis</name>
    <dbReference type="NCBI Taxonomy" id="431061"/>
    <lineage>
        <taxon>Bacteria</taxon>
        <taxon>Pseudomonadati</taxon>
        <taxon>Pseudomonadota</taxon>
        <taxon>Betaproteobacteria</taxon>
        <taxon>Burkholderiales</taxon>
        <taxon>Sphaerotilaceae</taxon>
        <taxon>Roseateles</taxon>
    </lineage>
</organism>
<dbReference type="EMBL" id="NIOF01000005">
    <property type="protein sequence ID" value="OWQ90531.1"/>
    <property type="molecule type" value="Genomic_DNA"/>
</dbReference>